<evidence type="ECO:0000313" key="1">
    <source>
        <dbReference type="EMBL" id="CAD8092282.1"/>
    </source>
</evidence>
<dbReference type="Proteomes" id="UP000692954">
    <property type="component" value="Unassembled WGS sequence"/>
</dbReference>
<comment type="caution">
    <text evidence="1">The sequence shown here is derived from an EMBL/GenBank/DDBJ whole genome shotgun (WGS) entry which is preliminary data.</text>
</comment>
<dbReference type="EMBL" id="CAJJDN010000058">
    <property type="protein sequence ID" value="CAD8092282.1"/>
    <property type="molecule type" value="Genomic_DNA"/>
</dbReference>
<reference evidence="1" key="1">
    <citation type="submission" date="2021-01" db="EMBL/GenBank/DDBJ databases">
        <authorList>
            <consortium name="Genoscope - CEA"/>
            <person name="William W."/>
        </authorList>
    </citation>
    <scope>NUCLEOTIDE SEQUENCE</scope>
</reference>
<sequence>MPLVLQRSHCSQRAPICPETQDLSPGSQPPSQFFGSCYIYKLSNKMIVIRSLKTQSIQFQFHLYNCSFRHFLSLNISLKIYHTVCIHQQFNLETLLIDIEKFKYLPTIYSQRFVVEFKKVDPYYKLGLTQHCTELKFQGPNPKNSLDSSI</sequence>
<evidence type="ECO:0000313" key="2">
    <source>
        <dbReference type="Proteomes" id="UP000692954"/>
    </source>
</evidence>
<accession>A0A8S1NJQ3</accession>
<organism evidence="1 2">
    <name type="scientific">Paramecium sonneborni</name>
    <dbReference type="NCBI Taxonomy" id="65129"/>
    <lineage>
        <taxon>Eukaryota</taxon>
        <taxon>Sar</taxon>
        <taxon>Alveolata</taxon>
        <taxon>Ciliophora</taxon>
        <taxon>Intramacronucleata</taxon>
        <taxon>Oligohymenophorea</taxon>
        <taxon>Peniculida</taxon>
        <taxon>Parameciidae</taxon>
        <taxon>Paramecium</taxon>
    </lineage>
</organism>
<dbReference type="AlphaFoldDB" id="A0A8S1NJQ3"/>
<protein>
    <submittedName>
        <fullName evidence="1">Uncharacterized protein</fullName>
    </submittedName>
</protein>
<proteinExistence type="predicted"/>
<keyword evidence="2" id="KW-1185">Reference proteome</keyword>
<name>A0A8S1NJQ3_9CILI</name>
<gene>
    <name evidence="1" type="ORF">PSON_ATCC_30995.1.T0580324</name>
</gene>